<dbReference type="EC" id="3.1.6.-" evidence="5"/>
<dbReference type="EMBL" id="CP087164">
    <property type="protein sequence ID" value="UGS34414.1"/>
    <property type="molecule type" value="Genomic_DNA"/>
</dbReference>
<sequence>MALRPNVLYLHSHDTGRWIQPYGHPVQTPNLQHLADQGVLFRQAFCAVPTCSGSRAALLTGQYGHNNGMIGLAHRGFALNDPRQHIVHTLREAGYWSAMIGEQHIARDPAAIGYDRVYKVPTTHVASVAPIAIDVLSNRPPQPFFLSVGFFETHRDFFAPSAVRDALTSLPPANLPDAPETRRDMAGFKASARILDQGVGAVLQALDLHGLAESTLVVFTTDHGIAFPGAKATLYDRGLGVALILAGPGGFGGGRVIDALVSHLDLYPTLCDLAGVEHPPFVQGRSLLPLARRETGALHEAIFAEATFHTAYEPQRAVRTERFKYIRRFGDRDLPVLANTDDGPSKELLLRYGWADRHVDREQLYDLIFDPDEGDNLAADPAYADVRRELAARLERWMRETRDPLLDGPVPAPPGAEINLPDQVSSSEPTTRIAGPGTP</sequence>
<dbReference type="GO" id="GO:0004065">
    <property type="term" value="F:arylsulfatase activity"/>
    <property type="evidence" value="ECO:0007669"/>
    <property type="project" value="TreeGrafter"/>
</dbReference>
<dbReference type="CDD" id="cd16027">
    <property type="entry name" value="SGSH"/>
    <property type="match status" value="1"/>
</dbReference>
<proteinExistence type="inferred from homology"/>
<dbReference type="Gene3D" id="3.40.720.10">
    <property type="entry name" value="Alkaline Phosphatase, subunit A"/>
    <property type="match status" value="1"/>
</dbReference>
<evidence type="ECO:0000313" key="6">
    <source>
        <dbReference type="Proteomes" id="UP001162834"/>
    </source>
</evidence>
<feature type="region of interest" description="Disordered" evidence="3">
    <location>
        <begin position="402"/>
        <end position="439"/>
    </location>
</feature>
<evidence type="ECO:0000256" key="2">
    <source>
        <dbReference type="ARBA" id="ARBA00022801"/>
    </source>
</evidence>
<gene>
    <name evidence="5" type="ORF">DSM104329_00792</name>
</gene>
<dbReference type="InterPro" id="IPR000917">
    <property type="entry name" value="Sulfatase_N"/>
</dbReference>
<dbReference type="InterPro" id="IPR050738">
    <property type="entry name" value="Sulfatase"/>
</dbReference>
<dbReference type="Pfam" id="PF00884">
    <property type="entry name" value="Sulfatase"/>
    <property type="match status" value="1"/>
</dbReference>
<dbReference type="RefSeq" id="WP_259314089.1">
    <property type="nucleotide sequence ID" value="NZ_CP087164.1"/>
</dbReference>
<name>A0A9E6XU44_9ACTN</name>
<dbReference type="InterPro" id="IPR017850">
    <property type="entry name" value="Alkaline_phosphatase_core_sf"/>
</dbReference>
<evidence type="ECO:0000256" key="1">
    <source>
        <dbReference type="ARBA" id="ARBA00008779"/>
    </source>
</evidence>
<dbReference type="KEGG" id="sbae:DSM104329_00792"/>
<feature type="domain" description="Sulfatase N-terminal" evidence="4">
    <location>
        <begin position="5"/>
        <end position="276"/>
    </location>
</feature>
<organism evidence="5 6">
    <name type="scientific">Capillimicrobium parvum</name>
    <dbReference type="NCBI Taxonomy" id="2884022"/>
    <lineage>
        <taxon>Bacteria</taxon>
        <taxon>Bacillati</taxon>
        <taxon>Actinomycetota</taxon>
        <taxon>Thermoleophilia</taxon>
        <taxon>Solirubrobacterales</taxon>
        <taxon>Capillimicrobiaceae</taxon>
        <taxon>Capillimicrobium</taxon>
    </lineage>
</organism>
<evidence type="ECO:0000313" key="5">
    <source>
        <dbReference type="EMBL" id="UGS34414.1"/>
    </source>
</evidence>
<keyword evidence="6" id="KW-1185">Reference proteome</keyword>
<accession>A0A9E6XU44</accession>
<dbReference type="PANTHER" id="PTHR42693:SF53">
    <property type="entry name" value="ENDO-4-O-SULFATASE"/>
    <property type="match status" value="1"/>
</dbReference>
<comment type="similarity">
    <text evidence="1">Belongs to the sulfatase family.</text>
</comment>
<protein>
    <submittedName>
        <fullName evidence="5">Ulvan-active sulfatase</fullName>
        <ecNumber evidence="5">3.1.6.-</ecNumber>
    </submittedName>
</protein>
<reference evidence="5" key="1">
    <citation type="journal article" date="2022" name="Int. J. Syst. Evol. Microbiol.">
        <title>Pseudomonas aegrilactucae sp. nov. and Pseudomonas morbosilactucae sp. nov., pathogens causing bacterial rot of lettuce in Japan.</title>
        <authorList>
            <person name="Sawada H."/>
            <person name="Fujikawa T."/>
            <person name="Satou M."/>
        </authorList>
    </citation>
    <scope>NUCLEOTIDE SEQUENCE</scope>
    <source>
        <strain evidence="5">0166_1</strain>
    </source>
</reference>
<dbReference type="PANTHER" id="PTHR42693">
    <property type="entry name" value="ARYLSULFATASE FAMILY MEMBER"/>
    <property type="match status" value="1"/>
</dbReference>
<evidence type="ECO:0000259" key="4">
    <source>
        <dbReference type="Pfam" id="PF00884"/>
    </source>
</evidence>
<dbReference type="AlphaFoldDB" id="A0A9E6XU44"/>
<keyword evidence="2 5" id="KW-0378">Hydrolase</keyword>
<evidence type="ECO:0000256" key="3">
    <source>
        <dbReference type="SAM" id="MobiDB-lite"/>
    </source>
</evidence>
<dbReference type="Proteomes" id="UP001162834">
    <property type="component" value="Chromosome"/>
</dbReference>
<dbReference type="SUPFAM" id="SSF53649">
    <property type="entry name" value="Alkaline phosphatase-like"/>
    <property type="match status" value="1"/>
</dbReference>